<evidence type="ECO:0000313" key="2">
    <source>
        <dbReference type="EMBL" id="OTP12128.1"/>
    </source>
</evidence>
<reference evidence="2 3" key="1">
    <citation type="submission" date="2017-05" db="EMBL/GenBank/DDBJ databases">
        <title>The Genome Sequence of Enterococcus sp. 10A9_DIV0425.</title>
        <authorList>
            <consortium name="The Broad Institute Genomics Platform"/>
            <consortium name="The Broad Institute Genomic Center for Infectious Diseases"/>
            <person name="Earl A."/>
            <person name="Manson A."/>
            <person name="Schwartman J."/>
            <person name="Gilmore M."/>
            <person name="Abouelleil A."/>
            <person name="Cao P."/>
            <person name="Chapman S."/>
            <person name="Cusick C."/>
            <person name="Shea T."/>
            <person name="Young S."/>
            <person name="Neafsey D."/>
            <person name="Nusbaum C."/>
            <person name="Birren B."/>
        </authorList>
    </citation>
    <scope>NUCLEOTIDE SEQUENCE [LARGE SCALE GENOMIC DNA]</scope>
    <source>
        <strain evidence="2 3">10A9_DIV0425</strain>
    </source>
</reference>
<protein>
    <submittedName>
        <fullName evidence="2">Uncharacterized protein</fullName>
    </submittedName>
</protein>
<name>A0A2C9XQJ2_9ENTE</name>
<dbReference type="Proteomes" id="UP000194933">
    <property type="component" value="Unassembled WGS sequence"/>
</dbReference>
<dbReference type="STRING" id="1987383.A5844_000344"/>
<organism evidence="2 3">
    <name type="scientific">Candidatus Enterococcus wittei</name>
    <dbReference type="NCBI Taxonomy" id="1987383"/>
    <lineage>
        <taxon>Bacteria</taxon>
        <taxon>Bacillati</taxon>
        <taxon>Bacillota</taxon>
        <taxon>Bacilli</taxon>
        <taxon>Lactobacillales</taxon>
        <taxon>Enterococcaceae</taxon>
        <taxon>Enterococcus</taxon>
    </lineage>
</organism>
<dbReference type="AlphaFoldDB" id="A0A2C9XQJ2"/>
<comment type="caution">
    <text evidence="2">The sequence shown here is derived from an EMBL/GenBank/DDBJ whole genome shotgun (WGS) entry which is preliminary data.</text>
</comment>
<feature type="transmembrane region" description="Helical" evidence="1">
    <location>
        <begin position="33"/>
        <end position="55"/>
    </location>
</feature>
<feature type="transmembrane region" description="Helical" evidence="1">
    <location>
        <begin position="94"/>
        <end position="113"/>
    </location>
</feature>
<keyword evidence="3" id="KW-1185">Reference proteome</keyword>
<evidence type="ECO:0000256" key="1">
    <source>
        <dbReference type="SAM" id="Phobius"/>
    </source>
</evidence>
<keyword evidence="1" id="KW-1133">Transmembrane helix</keyword>
<sequence>MLISQRFKCWYASYFMGLLFVSIGSYWNDREFISLVTILFIFSLMQLPVFIGVVVPMKNLSHIKKFLIYLIFYILLFGLFLLLIGANFMDIQGVILFVLFSIGIIVASISTAVSSKVI</sequence>
<accession>A0A2C9XQJ2</accession>
<gene>
    <name evidence="2" type="ORF">A5844_000344</name>
</gene>
<keyword evidence="1" id="KW-0812">Transmembrane</keyword>
<proteinExistence type="predicted"/>
<evidence type="ECO:0000313" key="3">
    <source>
        <dbReference type="Proteomes" id="UP000194933"/>
    </source>
</evidence>
<dbReference type="EMBL" id="NGMO01000001">
    <property type="protein sequence ID" value="OTP12128.1"/>
    <property type="molecule type" value="Genomic_DNA"/>
</dbReference>
<keyword evidence="1" id="KW-0472">Membrane</keyword>
<feature type="transmembrane region" description="Helical" evidence="1">
    <location>
        <begin position="9"/>
        <end position="27"/>
    </location>
</feature>
<feature type="transmembrane region" description="Helical" evidence="1">
    <location>
        <begin position="67"/>
        <end position="88"/>
    </location>
</feature>